<proteinExistence type="inferred from homology"/>
<evidence type="ECO:0000313" key="10">
    <source>
        <dbReference type="Proteomes" id="UP000334019"/>
    </source>
</evidence>
<evidence type="ECO:0000256" key="6">
    <source>
        <dbReference type="PROSITE-ProRule" id="PRU10007"/>
    </source>
</evidence>
<organism evidence="9 10">
    <name type="scientific">Actinomarinicola tropica</name>
    <dbReference type="NCBI Taxonomy" id="2789776"/>
    <lineage>
        <taxon>Bacteria</taxon>
        <taxon>Bacillati</taxon>
        <taxon>Actinomycetota</taxon>
        <taxon>Acidimicrobiia</taxon>
        <taxon>Acidimicrobiales</taxon>
        <taxon>Iamiaceae</taxon>
        <taxon>Actinomarinicola</taxon>
    </lineage>
</organism>
<dbReference type="Gene3D" id="3.40.605.10">
    <property type="entry name" value="Aldehyde Dehydrogenase, Chain A, domain 1"/>
    <property type="match status" value="1"/>
</dbReference>
<dbReference type="PROSITE" id="PS00070">
    <property type="entry name" value="ALDEHYDE_DEHYDR_CYS"/>
    <property type="match status" value="1"/>
</dbReference>
<dbReference type="Gene3D" id="3.40.309.10">
    <property type="entry name" value="Aldehyde Dehydrogenase, Chain A, domain 2"/>
    <property type="match status" value="1"/>
</dbReference>
<dbReference type="PROSITE" id="PS00687">
    <property type="entry name" value="ALDEHYDE_DEHYDR_GLU"/>
    <property type="match status" value="1"/>
</dbReference>
<dbReference type="InterPro" id="IPR012394">
    <property type="entry name" value="Aldehyde_DH_NAD(P)"/>
</dbReference>
<name>A0A5Q2RPF1_9ACTN</name>
<evidence type="ECO:0000256" key="2">
    <source>
        <dbReference type="ARBA" id="ARBA00023002"/>
    </source>
</evidence>
<dbReference type="InterPro" id="IPR029510">
    <property type="entry name" value="Ald_DH_CS_GLU"/>
</dbReference>
<dbReference type="FunFam" id="3.40.309.10:FF:000003">
    <property type="entry name" value="Aldehyde dehydrogenase"/>
    <property type="match status" value="1"/>
</dbReference>
<reference evidence="9 10" key="1">
    <citation type="submission" date="2019-11" db="EMBL/GenBank/DDBJ databases">
        <authorList>
            <person name="He Y."/>
        </authorList>
    </citation>
    <scope>NUCLEOTIDE SEQUENCE [LARGE SCALE GENOMIC DNA]</scope>
    <source>
        <strain evidence="9 10">SCSIO 58843</strain>
    </source>
</reference>
<keyword evidence="3" id="KW-0520">NAD</keyword>
<feature type="domain" description="Aldehyde dehydrogenase" evidence="8">
    <location>
        <begin position="4"/>
        <end position="432"/>
    </location>
</feature>
<evidence type="ECO:0000256" key="3">
    <source>
        <dbReference type="ARBA" id="ARBA00023027"/>
    </source>
</evidence>
<dbReference type="PANTHER" id="PTHR43570">
    <property type="entry name" value="ALDEHYDE DEHYDROGENASE"/>
    <property type="match status" value="1"/>
</dbReference>
<dbReference type="CDD" id="cd07087">
    <property type="entry name" value="ALDH_F3-13-14_CALDH-like"/>
    <property type="match status" value="1"/>
</dbReference>
<dbReference type="SUPFAM" id="SSF53720">
    <property type="entry name" value="ALDH-like"/>
    <property type="match status" value="1"/>
</dbReference>
<comment type="similarity">
    <text evidence="1 4 7">Belongs to the aldehyde dehydrogenase family.</text>
</comment>
<keyword evidence="2 4" id="KW-0560">Oxidoreductase</keyword>
<accession>A0A5Q2RPF1</accession>
<dbReference type="RefSeq" id="WP_153760420.1">
    <property type="nucleotide sequence ID" value="NZ_CP045851.1"/>
</dbReference>
<dbReference type="FunFam" id="3.40.605.10:FF:000004">
    <property type="entry name" value="Aldehyde dehydrogenase"/>
    <property type="match status" value="1"/>
</dbReference>
<evidence type="ECO:0000256" key="7">
    <source>
        <dbReference type="RuleBase" id="RU003345"/>
    </source>
</evidence>
<feature type="active site" evidence="5 6">
    <location>
        <position position="211"/>
    </location>
</feature>
<dbReference type="PANTHER" id="PTHR43570:SF16">
    <property type="entry name" value="ALDEHYDE DEHYDROGENASE TYPE III, ISOFORM Q"/>
    <property type="match status" value="1"/>
</dbReference>
<dbReference type="InterPro" id="IPR016161">
    <property type="entry name" value="Ald_DH/histidinol_DH"/>
</dbReference>
<dbReference type="InterPro" id="IPR016160">
    <property type="entry name" value="Ald_DH_CS_CYS"/>
</dbReference>
<dbReference type="EMBL" id="CP045851">
    <property type="protein sequence ID" value="QGG96316.1"/>
    <property type="molecule type" value="Genomic_DNA"/>
</dbReference>
<evidence type="ECO:0000256" key="5">
    <source>
        <dbReference type="PIRSR" id="PIRSR036492-1"/>
    </source>
</evidence>
<dbReference type="Pfam" id="PF00171">
    <property type="entry name" value="Aldedh"/>
    <property type="match status" value="1"/>
</dbReference>
<evidence type="ECO:0000256" key="4">
    <source>
        <dbReference type="PIRNR" id="PIRNR036492"/>
    </source>
</evidence>
<dbReference type="Proteomes" id="UP000334019">
    <property type="component" value="Chromosome"/>
</dbReference>
<sequence length="460" mass="49290">MSVDVGAVVAARRDAFRAGTTRPLRWRREQLLNLQRMLEEQSERWARALHADLGKSETEAHITEIGFCVGEIRHILKHLDDWVEPERVKVPVSQKPGRAEIVNEPLGVVLIVSPWNYPLHLLVAPLAAALAAGNAVVCKPSELAPATSAELASLLPQYLDTEAVAVVEGGPEVATALLDERVDHVFFTGSTAIGRKVMAAAARHLTPVTLELGGKSPAIVDRSARLDVTAKRIVLGRFMNAGQTCVAPDHVLVDEEVESELCERMVAAVHDFFGDDPAASADLGRIVNDRHVARLQGLLDGGGYEEVLVGGDVDAASRYVAPTILRGVRPDAPVMGEEIFGPILPVLGVPSLDDAIDAVNAGEKPLALYVFAEDDDAVEAVLERTSSGGVCVNHTLLQLGVPDLPFGGVGESGTGAYHGRAGFDALSHRKSVFRKSTRPDPSIVYPPYGRWKSKVIRAAT</sequence>
<dbReference type="InterPro" id="IPR016163">
    <property type="entry name" value="Ald_DH_C"/>
</dbReference>
<dbReference type="InterPro" id="IPR015590">
    <property type="entry name" value="Aldehyde_DH_dom"/>
</dbReference>
<dbReference type="InterPro" id="IPR016162">
    <property type="entry name" value="Ald_DH_N"/>
</dbReference>
<protein>
    <recommendedName>
        <fullName evidence="4">Aldehyde dehydrogenase</fullName>
    </recommendedName>
</protein>
<keyword evidence="10" id="KW-1185">Reference proteome</keyword>
<evidence type="ECO:0000259" key="8">
    <source>
        <dbReference type="Pfam" id="PF00171"/>
    </source>
</evidence>
<dbReference type="GO" id="GO:0006081">
    <property type="term" value="P:aldehyde metabolic process"/>
    <property type="evidence" value="ECO:0007669"/>
    <property type="project" value="InterPro"/>
</dbReference>
<dbReference type="GO" id="GO:0004029">
    <property type="term" value="F:aldehyde dehydrogenase (NAD+) activity"/>
    <property type="evidence" value="ECO:0007669"/>
    <property type="project" value="TreeGrafter"/>
</dbReference>
<feature type="active site" evidence="5">
    <location>
        <position position="245"/>
    </location>
</feature>
<gene>
    <name evidence="9" type="ORF">GH723_15090</name>
</gene>
<dbReference type="KEGG" id="atq:GH723_15090"/>
<dbReference type="AlphaFoldDB" id="A0A5Q2RPF1"/>
<evidence type="ECO:0000313" key="9">
    <source>
        <dbReference type="EMBL" id="QGG96316.1"/>
    </source>
</evidence>
<dbReference type="PIRSF" id="PIRSF036492">
    <property type="entry name" value="ALDH"/>
    <property type="match status" value="1"/>
</dbReference>
<dbReference type="GO" id="GO:0005737">
    <property type="term" value="C:cytoplasm"/>
    <property type="evidence" value="ECO:0007669"/>
    <property type="project" value="TreeGrafter"/>
</dbReference>
<evidence type="ECO:0000256" key="1">
    <source>
        <dbReference type="ARBA" id="ARBA00009986"/>
    </source>
</evidence>